<keyword evidence="5" id="KW-1185">Reference proteome</keyword>
<evidence type="ECO:0000256" key="2">
    <source>
        <dbReference type="PROSITE-ProRule" id="PRU00703"/>
    </source>
</evidence>
<evidence type="ECO:0000259" key="3">
    <source>
        <dbReference type="PROSITE" id="PS51371"/>
    </source>
</evidence>
<feature type="domain" description="CBS" evidence="3">
    <location>
        <begin position="75"/>
        <end position="130"/>
    </location>
</feature>
<organism evidence="4 5">
    <name type="scientific">Neptuniibacter pectenicola</name>
    <dbReference type="NCBI Taxonomy" id="1806669"/>
    <lineage>
        <taxon>Bacteria</taxon>
        <taxon>Pseudomonadati</taxon>
        <taxon>Pseudomonadota</taxon>
        <taxon>Gammaproteobacteria</taxon>
        <taxon>Oceanospirillales</taxon>
        <taxon>Oceanospirillaceae</taxon>
        <taxon>Neptuniibacter</taxon>
    </lineage>
</organism>
<proteinExistence type="predicted"/>
<dbReference type="Pfam" id="PF00571">
    <property type="entry name" value="CBS"/>
    <property type="match status" value="2"/>
</dbReference>
<dbReference type="SMART" id="SM00116">
    <property type="entry name" value="CBS"/>
    <property type="match status" value="2"/>
</dbReference>
<dbReference type="PANTHER" id="PTHR43080">
    <property type="entry name" value="CBS DOMAIN-CONTAINING PROTEIN CBSX3, MITOCHONDRIAL"/>
    <property type="match status" value="1"/>
</dbReference>
<evidence type="ECO:0000313" key="4">
    <source>
        <dbReference type="EMBL" id="MEM5537159.1"/>
    </source>
</evidence>
<evidence type="ECO:0000313" key="5">
    <source>
        <dbReference type="Proteomes" id="UP001449225"/>
    </source>
</evidence>
<dbReference type="Gene3D" id="3.10.580.10">
    <property type="entry name" value="CBS-domain"/>
    <property type="match status" value="1"/>
</dbReference>
<evidence type="ECO:0000256" key="1">
    <source>
        <dbReference type="ARBA" id="ARBA00023122"/>
    </source>
</evidence>
<comment type="caution">
    <text evidence="4">The sequence shown here is derived from an EMBL/GenBank/DDBJ whole genome shotgun (WGS) entry which is preliminary data.</text>
</comment>
<dbReference type="PROSITE" id="PS51371">
    <property type="entry name" value="CBS"/>
    <property type="match status" value="2"/>
</dbReference>
<dbReference type="SUPFAM" id="SSF54631">
    <property type="entry name" value="CBS-domain pair"/>
    <property type="match status" value="1"/>
</dbReference>
<dbReference type="InterPro" id="IPR000644">
    <property type="entry name" value="CBS_dom"/>
</dbReference>
<dbReference type="Proteomes" id="UP001449225">
    <property type="component" value="Unassembled WGS sequence"/>
</dbReference>
<dbReference type="InterPro" id="IPR046342">
    <property type="entry name" value="CBS_dom_sf"/>
</dbReference>
<gene>
    <name evidence="4" type="ORF">WNY58_12225</name>
</gene>
<dbReference type="RefSeq" id="WP_342854664.1">
    <property type="nucleotide sequence ID" value="NZ_JBBMRA010000011.1"/>
</dbReference>
<dbReference type="PANTHER" id="PTHR43080:SF26">
    <property type="entry name" value="REGULATORY PROTEIN"/>
    <property type="match status" value="1"/>
</dbReference>
<feature type="domain" description="CBS" evidence="3">
    <location>
        <begin position="8"/>
        <end position="67"/>
    </location>
</feature>
<keyword evidence="1 2" id="KW-0129">CBS domain</keyword>
<dbReference type="InterPro" id="IPR051257">
    <property type="entry name" value="Diverse_CBS-Domain"/>
</dbReference>
<sequence>MLQIKDAMCPVIHPLRTDMPLVDAVTTLLKSGYLGLPVVDKNLKIVGFLSEFDCLPHLLADSYHCDSHVIVETLMRRDPLVVKPNMSVVDLAQQMALDKPKVYAVEDQGKLVGVITRSMLMRTLNEALKQCNAVA</sequence>
<protein>
    <submittedName>
        <fullName evidence="4">CBS domain-containing protein</fullName>
    </submittedName>
</protein>
<accession>A0ABU9TTW5</accession>
<reference evidence="4 5" key="1">
    <citation type="submission" date="2024-03" db="EMBL/GenBank/DDBJ databases">
        <title>Community enrichment and isolation of bacterial strains for fucoidan degradation.</title>
        <authorList>
            <person name="Sichert A."/>
        </authorList>
    </citation>
    <scope>NUCLEOTIDE SEQUENCE [LARGE SCALE GENOMIC DNA]</scope>
    <source>
        <strain evidence="4 5">AS76</strain>
    </source>
</reference>
<dbReference type="EMBL" id="JBBMRA010000011">
    <property type="protein sequence ID" value="MEM5537159.1"/>
    <property type="molecule type" value="Genomic_DNA"/>
</dbReference>
<name>A0ABU9TTW5_9GAMM</name>